<proteinExistence type="inferred from homology"/>
<accession>A0A059EXC8</accession>
<dbReference type="AlphaFoldDB" id="A0A059EXC8"/>
<reference evidence="6 7" key="2">
    <citation type="submission" date="2014-03" db="EMBL/GenBank/DDBJ databases">
        <title>The Genome Sequence of Anncaliia algerae insect isolate PRA339.</title>
        <authorList>
            <consortium name="The Broad Institute Genome Sequencing Platform"/>
            <consortium name="The Broad Institute Genome Sequencing Center for Infectious Disease"/>
            <person name="Cuomo C."/>
            <person name="Becnel J."/>
            <person name="Sanscrainte N."/>
            <person name="Walker B."/>
            <person name="Young S.K."/>
            <person name="Zeng Q."/>
            <person name="Gargeya S."/>
            <person name="Fitzgerald M."/>
            <person name="Haas B."/>
            <person name="Abouelleil A."/>
            <person name="Alvarado L."/>
            <person name="Arachchi H.M."/>
            <person name="Berlin A.M."/>
            <person name="Chapman S.B."/>
            <person name="Dewar J."/>
            <person name="Goldberg J."/>
            <person name="Griggs A."/>
            <person name="Gujja S."/>
            <person name="Hansen M."/>
            <person name="Howarth C."/>
            <person name="Imamovic A."/>
            <person name="Larimer J."/>
            <person name="McCowan C."/>
            <person name="Murphy C."/>
            <person name="Neiman D."/>
            <person name="Pearson M."/>
            <person name="Priest M."/>
            <person name="Roberts A."/>
            <person name="Saif S."/>
            <person name="Shea T."/>
            <person name="Sisk P."/>
            <person name="Sykes S."/>
            <person name="Wortman J."/>
            <person name="Nusbaum C."/>
            <person name="Birren B."/>
        </authorList>
    </citation>
    <scope>NUCLEOTIDE SEQUENCE [LARGE SCALE GENOMIC DNA]</scope>
    <source>
        <strain evidence="6 7">PRA339</strain>
    </source>
</reference>
<protein>
    <recommendedName>
        <fullName evidence="4">60S ribosomal protein L29</fullName>
    </recommendedName>
</protein>
<sequence>MAKKKNRSNHNQNRKDHRNGIKRIKIDPKDTEGISKKVLKNMSYARKYNGIGRVAFEEKYGPQD</sequence>
<evidence type="ECO:0000256" key="4">
    <source>
        <dbReference type="RuleBase" id="RU364026"/>
    </source>
</evidence>
<evidence type="ECO:0000313" key="6">
    <source>
        <dbReference type="EMBL" id="KCZ79386.1"/>
    </source>
</evidence>
<dbReference type="GO" id="GO:0002181">
    <property type="term" value="P:cytoplasmic translation"/>
    <property type="evidence" value="ECO:0007669"/>
    <property type="project" value="TreeGrafter"/>
</dbReference>
<dbReference type="OrthoDB" id="996720at2759"/>
<keyword evidence="2 4" id="KW-0689">Ribosomal protein</keyword>
<dbReference type="GO" id="GO:0022625">
    <property type="term" value="C:cytosolic large ribosomal subunit"/>
    <property type="evidence" value="ECO:0007669"/>
    <property type="project" value="TreeGrafter"/>
</dbReference>
<evidence type="ECO:0000256" key="3">
    <source>
        <dbReference type="ARBA" id="ARBA00023274"/>
    </source>
</evidence>
<evidence type="ECO:0000313" key="7">
    <source>
        <dbReference type="Proteomes" id="UP000030655"/>
    </source>
</evidence>
<name>A0A059EXC8_9MICR</name>
<dbReference type="GO" id="GO:0003735">
    <property type="term" value="F:structural constituent of ribosome"/>
    <property type="evidence" value="ECO:0007669"/>
    <property type="project" value="UniProtKB-UniRule"/>
</dbReference>
<dbReference type="HOGENOM" id="CLU_169255_1_0_1"/>
<dbReference type="STRING" id="1288291.A0A059EXC8"/>
<dbReference type="PANTHER" id="PTHR12884:SF0">
    <property type="entry name" value="60S RIBOSOMAL PROTEIN L29"/>
    <property type="match status" value="1"/>
</dbReference>
<comment type="similarity">
    <text evidence="1 4">Belongs to the eukaryotic ribosomal protein eL29 family.</text>
</comment>
<feature type="region of interest" description="Disordered" evidence="5">
    <location>
        <begin position="1"/>
        <end position="29"/>
    </location>
</feature>
<dbReference type="Gene3D" id="6.10.140.1730">
    <property type="match status" value="1"/>
</dbReference>
<dbReference type="InterPro" id="IPR002673">
    <property type="entry name" value="Ribosomal_eL29"/>
</dbReference>
<dbReference type="EMBL" id="KK365286">
    <property type="protein sequence ID" value="KCZ79386.1"/>
    <property type="molecule type" value="Genomic_DNA"/>
</dbReference>
<keyword evidence="3 4" id="KW-0687">Ribonucleoprotein</keyword>
<dbReference type="VEuPathDB" id="MicrosporidiaDB:H312_03225"/>
<organism evidence="6 7">
    <name type="scientific">Anncaliia algerae PRA339</name>
    <dbReference type="NCBI Taxonomy" id="1288291"/>
    <lineage>
        <taxon>Eukaryota</taxon>
        <taxon>Fungi</taxon>
        <taxon>Fungi incertae sedis</taxon>
        <taxon>Microsporidia</taxon>
        <taxon>Tubulinosematoidea</taxon>
        <taxon>Tubulinosematidae</taxon>
        <taxon>Anncaliia</taxon>
    </lineage>
</organism>
<keyword evidence="7" id="KW-1185">Reference proteome</keyword>
<reference evidence="7" key="1">
    <citation type="submission" date="2013-02" db="EMBL/GenBank/DDBJ databases">
        <authorList>
            <consortium name="The Broad Institute Genome Sequencing Platform"/>
            <person name="Cuomo C."/>
            <person name="Becnel J."/>
            <person name="Sanscrainte N."/>
            <person name="Walker B."/>
            <person name="Young S.K."/>
            <person name="Zeng Q."/>
            <person name="Gargeya S."/>
            <person name="Fitzgerald M."/>
            <person name="Haas B."/>
            <person name="Abouelleil A."/>
            <person name="Alvarado L."/>
            <person name="Arachchi H.M."/>
            <person name="Berlin A.M."/>
            <person name="Chapman S.B."/>
            <person name="Dewar J."/>
            <person name="Goldberg J."/>
            <person name="Griggs A."/>
            <person name="Gujja S."/>
            <person name="Hansen M."/>
            <person name="Howarth C."/>
            <person name="Imamovic A."/>
            <person name="Larimer J."/>
            <person name="McCowan C."/>
            <person name="Murphy C."/>
            <person name="Neiman D."/>
            <person name="Pearson M."/>
            <person name="Priest M."/>
            <person name="Roberts A."/>
            <person name="Saif S."/>
            <person name="Shea T."/>
            <person name="Sisk P."/>
            <person name="Sykes S."/>
            <person name="Wortman J."/>
            <person name="Nusbaum C."/>
            <person name="Birren B."/>
        </authorList>
    </citation>
    <scope>NUCLEOTIDE SEQUENCE [LARGE SCALE GENOMIC DNA]</scope>
    <source>
        <strain evidence="7">PRA339</strain>
    </source>
</reference>
<evidence type="ECO:0000256" key="1">
    <source>
        <dbReference type="ARBA" id="ARBA00010247"/>
    </source>
</evidence>
<dbReference type="Pfam" id="PF01779">
    <property type="entry name" value="Ribosomal_L29e"/>
    <property type="match status" value="1"/>
</dbReference>
<gene>
    <name evidence="6" type="ORF">H312_03225</name>
</gene>
<dbReference type="Proteomes" id="UP000030655">
    <property type="component" value="Unassembled WGS sequence"/>
</dbReference>
<evidence type="ECO:0000256" key="5">
    <source>
        <dbReference type="SAM" id="MobiDB-lite"/>
    </source>
</evidence>
<dbReference type="PANTHER" id="PTHR12884">
    <property type="entry name" value="60S RIBOSOMAL PROTEIN L29"/>
    <property type="match status" value="1"/>
</dbReference>
<evidence type="ECO:0000256" key="2">
    <source>
        <dbReference type="ARBA" id="ARBA00022980"/>
    </source>
</evidence>